<dbReference type="GO" id="GO:0003677">
    <property type="term" value="F:DNA binding"/>
    <property type="evidence" value="ECO:0007669"/>
    <property type="project" value="UniProtKB-KW"/>
</dbReference>
<dbReference type="Gene3D" id="1.10.1740.10">
    <property type="match status" value="1"/>
</dbReference>
<dbReference type="Pfam" id="PF04542">
    <property type="entry name" value="Sigma70_r2"/>
    <property type="match status" value="1"/>
</dbReference>
<evidence type="ECO:0000313" key="7">
    <source>
        <dbReference type="Proteomes" id="UP000580856"/>
    </source>
</evidence>
<organism evidence="6 7">
    <name type="scientific">Desulfobaculum xiamenense</name>
    <dbReference type="NCBI Taxonomy" id="995050"/>
    <lineage>
        <taxon>Bacteria</taxon>
        <taxon>Pseudomonadati</taxon>
        <taxon>Thermodesulfobacteriota</taxon>
        <taxon>Desulfovibrionia</taxon>
        <taxon>Desulfovibrionales</taxon>
        <taxon>Desulfovibrionaceae</taxon>
        <taxon>Desulfobaculum</taxon>
    </lineage>
</organism>
<evidence type="ECO:0000256" key="1">
    <source>
        <dbReference type="ARBA" id="ARBA00023015"/>
    </source>
</evidence>
<protein>
    <submittedName>
        <fullName evidence="6">RNA polymerase sigma factor for flagellar operon FliA</fullName>
    </submittedName>
</protein>
<dbReference type="InterPro" id="IPR013325">
    <property type="entry name" value="RNA_pol_sigma_r2"/>
</dbReference>
<dbReference type="AlphaFoldDB" id="A0A846QIZ9"/>
<proteinExistence type="predicted"/>
<keyword evidence="1" id="KW-0805">Transcription regulation</keyword>
<keyword evidence="6" id="KW-0282">Flagellum</keyword>
<dbReference type="Proteomes" id="UP000580856">
    <property type="component" value="Unassembled WGS sequence"/>
</dbReference>
<accession>A0A846QIZ9</accession>
<keyword evidence="4" id="KW-0804">Transcription</keyword>
<keyword evidence="6" id="KW-0969">Cilium</keyword>
<dbReference type="InterPro" id="IPR007624">
    <property type="entry name" value="RNA_pol_sigma70_r3"/>
</dbReference>
<dbReference type="Pfam" id="PF04539">
    <property type="entry name" value="Sigma70_r3"/>
    <property type="match status" value="1"/>
</dbReference>
<dbReference type="PROSITE" id="PS00716">
    <property type="entry name" value="SIGMA70_2"/>
    <property type="match status" value="1"/>
</dbReference>
<dbReference type="InterPro" id="IPR000943">
    <property type="entry name" value="RNA_pol_sigma70"/>
</dbReference>
<dbReference type="GO" id="GO:0003899">
    <property type="term" value="F:DNA-directed RNA polymerase activity"/>
    <property type="evidence" value="ECO:0007669"/>
    <property type="project" value="InterPro"/>
</dbReference>
<comment type="caution">
    <text evidence="6">The sequence shown here is derived from an EMBL/GenBank/DDBJ whole genome shotgun (WGS) entry which is preliminary data.</text>
</comment>
<dbReference type="NCBIfam" id="TIGR02937">
    <property type="entry name" value="sigma70-ECF"/>
    <property type="match status" value="1"/>
</dbReference>
<dbReference type="Gene3D" id="1.20.140.160">
    <property type="match status" value="1"/>
</dbReference>
<keyword evidence="7" id="KW-1185">Reference proteome</keyword>
<dbReference type="Pfam" id="PF04545">
    <property type="entry name" value="Sigma70_r4"/>
    <property type="match status" value="1"/>
</dbReference>
<evidence type="ECO:0000256" key="2">
    <source>
        <dbReference type="ARBA" id="ARBA00023082"/>
    </source>
</evidence>
<dbReference type="GO" id="GO:0016987">
    <property type="term" value="F:sigma factor activity"/>
    <property type="evidence" value="ECO:0007669"/>
    <property type="project" value="UniProtKB-KW"/>
</dbReference>
<reference evidence="6 7" key="1">
    <citation type="submission" date="2020-03" db="EMBL/GenBank/DDBJ databases">
        <title>Genomic Encyclopedia of Type Strains, Phase IV (KMG-IV): sequencing the most valuable type-strain genomes for metagenomic binning, comparative biology and taxonomic classification.</title>
        <authorList>
            <person name="Goeker M."/>
        </authorList>
    </citation>
    <scope>NUCLEOTIDE SEQUENCE [LARGE SCALE GENOMIC DNA]</scope>
    <source>
        <strain evidence="6 7">DSM 24233</strain>
    </source>
</reference>
<dbReference type="SUPFAM" id="SSF88659">
    <property type="entry name" value="Sigma3 and sigma4 domains of RNA polymerase sigma factors"/>
    <property type="match status" value="2"/>
</dbReference>
<gene>
    <name evidence="6" type="ORF">GGQ74_000690</name>
</gene>
<dbReference type="NCBIfam" id="NF005413">
    <property type="entry name" value="PRK06986.1"/>
    <property type="match status" value="1"/>
</dbReference>
<keyword evidence="6" id="KW-0966">Cell projection</keyword>
<dbReference type="PRINTS" id="PR00046">
    <property type="entry name" value="SIGMA70FCT"/>
</dbReference>
<keyword evidence="2" id="KW-0731">Sigma factor</keyword>
<dbReference type="PANTHER" id="PTHR30385">
    <property type="entry name" value="SIGMA FACTOR F FLAGELLAR"/>
    <property type="match status" value="1"/>
</dbReference>
<evidence type="ECO:0000313" key="6">
    <source>
        <dbReference type="EMBL" id="NJB67050.1"/>
    </source>
</evidence>
<dbReference type="InterPro" id="IPR014284">
    <property type="entry name" value="RNA_pol_sigma-70_dom"/>
</dbReference>
<dbReference type="InterPro" id="IPR013324">
    <property type="entry name" value="RNA_pol_sigma_r3/r4-like"/>
</dbReference>
<sequence length="225" mass="25811">MIVRHYAPKIKILALRLKGKLPQQVELNELLSAGTLGLIECLGKFKPELNIKFETYAENRIRGAMLDELRRMDWFSRGLRQRVRMLEEAIRKIENRTGHRASKDELSQETGLSEREVEAALGALQNQLCLSLDAIQDHFSPDQSAHIDNEPYKTTALQDIIDKIASLIDELTMREKLVLSLYYSEELNMRETAEVMGITEGRVSQLHSQALKKLKTKFRAAYGRE</sequence>
<dbReference type="PIRSF" id="PIRSF000770">
    <property type="entry name" value="RNA_pol_sigma-SigE/K"/>
    <property type="match status" value="1"/>
</dbReference>
<dbReference type="SUPFAM" id="SSF88946">
    <property type="entry name" value="Sigma2 domain of RNA polymerase sigma factors"/>
    <property type="match status" value="1"/>
</dbReference>
<dbReference type="NCBIfam" id="TIGR02479">
    <property type="entry name" value="FliA_WhiG"/>
    <property type="match status" value="1"/>
</dbReference>
<evidence type="ECO:0000256" key="3">
    <source>
        <dbReference type="ARBA" id="ARBA00023125"/>
    </source>
</evidence>
<name>A0A846QIZ9_9BACT</name>
<feature type="domain" description="RNA polymerase sigma-70" evidence="5">
    <location>
        <begin position="188"/>
        <end position="214"/>
    </location>
</feature>
<dbReference type="GO" id="GO:0006352">
    <property type="term" value="P:DNA-templated transcription initiation"/>
    <property type="evidence" value="ECO:0007669"/>
    <property type="project" value="InterPro"/>
</dbReference>
<dbReference type="PANTHER" id="PTHR30385:SF7">
    <property type="entry name" value="RNA POLYMERASE SIGMA FACTOR FLIA"/>
    <property type="match status" value="1"/>
</dbReference>
<dbReference type="InterPro" id="IPR007630">
    <property type="entry name" value="RNA_pol_sigma70_r4"/>
</dbReference>
<evidence type="ECO:0000259" key="5">
    <source>
        <dbReference type="PROSITE" id="PS00716"/>
    </source>
</evidence>
<dbReference type="InterPro" id="IPR012845">
    <property type="entry name" value="RNA_pol_sigma_FliA_WhiG"/>
</dbReference>
<dbReference type="EMBL" id="JAATJA010000001">
    <property type="protein sequence ID" value="NJB67050.1"/>
    <property type="molecule type" value="Genomic_DNA"/>
</dbReference>
<dbReference type="InterPro" id="IPR007627">
    <property type="entry name" value="RNA_pol_sigma70_r2"/>
</dbReference>
<dbReference type="CDD" id="cd06171">
    <property type="entry name" value="Sigma70_r4"/>
    <property type="match status" value="1"/>
</dbReference>
<evidence type="ECO:0000256" key="4">
    <source>
        <dbReference type="ARBA" id="ARBA00023163"/>
    </source>
</evidence>
<keyword evidence="3" id="KW-0238">DNA-binding</keyword>